<accession>A0A4U2YRL5</accession>
<evidence type="ECO:0000313" key="6">
    <source>
        <dbReference type="Proteomes" id="UP000307808"/>
    </source>
</evidence>
<dbReference type="Gene3D" id="1.10.10.10">
    <property type="entry name" value="Winged helix-like DNA-binding domain superfamily/Winged helix DNA-binding domain"/>
    <property type="match status" value="1"/>
</dbReference>
<dbReference type="Pfam" id="PF12802">
    <property type="entry name" value="MarR_2"/>
    <property type="match status" value="1"/>
</dbReference>
<gene>
    <name evidence="5" type="ORF">FC770_02470</name>
</gene>
<comment type="caution">
    <text evidence="5">The sequence shown here is derived from an EMBL/GenBank/DDBJ whole genome shotgun (WGS) entry which is preliminary data.</text>
</comment>
<evidence type="ECO:0000259" key="4">
    <source>
        <dbReference type="PROSITE" id="PS50995"/>
    </source>
</evidence>
<dbReference type="SMART" id="SM00347">
    <property type="entry name" value="HTH_MARR"/>
    <property type="match status" value="1"/>
</dbReference>
<evidence type="ECO:0000313" key="5">
    <source>
        <dbReference type="EMBL" id="TKI64059.1"/>
    </source>
</evidence>
<sequence>MPARWKDSGALRALREITRIGARLHHVLSRRTGLGPTDLTALELLSIEMMGPAELARHLDITTAAATGVVDRLEARGHVVRRPIPGDRRRTGVHITDAGRREAWLHLTPMFAALQANDAQFTEEERAVVERYLTGAANAINTVVEGDPRDLVDGAG</sequence>
<dbReference type="PROSITE" id="PS50995">
    <property type="entry name" value="HTH_MARR_2"/>
    <property type="match status" value="1"/>
</dbReference>
<dbReference type="EMBL" id="SZPY01000001">
    <property type="protein sequence ID" value="TKI64059.1"/>
    <property type="molecule type" value="Genomic_DNA"/>
</dbReference>
<dbReference type="Proteomes" id="UP000307808">
    <property type="component" value="Unassembled WGS sequence"/>
</dbReference>
<dbReference type="GO" id="GO:0006950">
    <property type="term" value="P:response to stress"/>
    <property type="evidence" value="ECO:0007669"/>
    <property type="project" value="TreeGrafter"/>
</dbReference>
<dbReference type="InterPro" id="IPR023187">
    <property type="entry name" value="Tscrpt_reg_MarR-type_CS"/>
</dbReference>
<name>A0A4U2YRL5_9ACTN</name>
<dbReference type="InterPro" id="IPR036388">
    <property type="entry name" value="WH-like_DNA-bd_sf"/>
</dbReference>
<proteinExistence type="predicted"/>
<evidence type="ECO:0000256" key="3">
    <source>
        <dbReference type="ARBA" id="ARBA00023163"/>
    </source>
</evidence>
<dbReference type="AlphaFoldDB" id="A0A4U2YRL5"/>
<keyword evidence="6" id="KW-1185">Reference proteome</keyword>
<keyword evidence="3" id="KW-0804">Transcription</keyword>
<dbReference type="PRINTS" id="PR00598">
    <property type="entry name" value="HTHMARR"/>
</dbReference>
<evidence type="ECO:0000256" key="2">
    <source>
        <dbReference type="ARBA" id="ARBA00023125"/>
    </source>
</evidence>
<keyword evidence="2" id="KW-0238">DNA-binding</keyword>
<protein>
    <submittedName>
        <fullName evidence="5">MarR family transcriptional regulator</fullName>
    </submittedName>
</protein>
<dbReference type="RefSeq" id="WP_137064523.1">
    <property type="nucleotide sequence ID" value="NZ_CP040748.1"/>
</dbReference>
<organism evidence="5 6">
    <name type="scientific">Nocardioides jishulii</name>
    <dbReference type="NCBI Taxonomy" id="2575440"/>
    <lineage>
        <taxon>Bacteria</taxon>
        <taxon>Bacillati</taxon>
        <taxon>Actinomycetota</taxon>
        <taxon>Actinomycetes</taxon>
        <taxon>Propionibacteriales</taxon>
        <taxon>Nocardioidaceae</taxon>
        <taxon>Nocardioides</taxon>
    </lineage>
</organism>
<dbReference type="PANTHER" id="PTHR33164">
    <property type="entry name" value="TRANSCRIPTIONAL REGULATOR, MARR FAMILY"/>
    <property type="match status" value="1"/>
</dbReference>
<dbReference type="PANTHER" id="PTHR33164:SF106">
    <property type="entry name" value="TRANSCRIPTIONAL REGULATORY PROTEIN"/>
    <property type="match status" value="1"/>
</dbReference>
<dbReference type="InterPro" id="IPR000835">
    <property type="entry name" value="HTH_MarR-typ"/>
</dbReference>
<evidence type="ECO:0000256" key="1">
    <source>
        <dbReference type="ARBA" id="ARBA00023015"/>
    </source>
</evidence>
<dbReference type="GO" id="GO:0003677">
    <property type="term" value="F:DNA binding"/>
    <property type="evidence" value="ECO:0007669"/>
    <property type="project" value="UniProtKB-KW"/>
</dbReference>
<dbReference type="GO" id="GO:0003700">
    <property type="term" value="F:DNA-binding transcription factor activity"/>
    <property type="evidence" value="ECO:0007669"/>
    <property type="project" value="InterPro"/>
</dbReference>
<keyword evidence="1" id="KW-0805">Transcription regulation</keyword>
<dbReference type="SUPFAM" id="SSF46785">
    <property type="entry name" value="Winged helix' DNA-binding domain"/>
    <property type="match status" value="1"/>
</dbReference>
<dbReference type="InterPro" id="IPR039422">
    <property type="entry name" value="MarR/SlyA-like"/>
</dbReference>
<dbReference type="InterPro" id="IPR036390">
    <property type="entry name" value="WH_DNA-bd_sf"/>
</dbReference>
<dbReference type="OrthoDB" id="162531at2"/>
<reference evidence="5 6" key="1">
    <citation type="submission" date="2019-04" db="EMBL/GenBank/DDBJ databases">
        <authorList>
            <person name="Dong K."/>
        </authorList>
    </citation>
    <scope>NUCLEOTIDE SEQUENCE [LARGE SCALE GENOMIC DNA]</scope>
    <source>
        <strain evidence="6">dk3543</strain>
    </source>
</reference>
<dbReference type="PROSITE" id="PS01117">
    <property type="entry name" value="HTH_MARR_1"/>
    <property type="match status" value="1"/>
</dbReference>
<feature type="domain" description="HTH marR-type" evidence="4">
    <location>
        <begin position="7"/>
        <end position="138"/>
    </location>
</feature>